<name>A0A899FZN8_9ASCO</name>
<dbReference type="GO" id="GO:0000403">
    <property type="term" value="F:Y-form DNA binding"/>
    <property type="evidence" value="ECO:0007669"/>
    <property type="project" value="TreeGrafter"/>
</dbReference>
<evidence type="ECO:0000313" key="3">
    <source>
        <dbReference type="Proteomes" id="UP000663699"/>
    </source>
</evidence>
<dbReference type="GO" id="GO:0005739">
    <property type="term" value="C:mitochondrion"/>
    <property type="evidence" value="ECO:0007669"/>
    <property type="project" value="TreeGrafter"/>
</dbReference>
<dbReference type="PANTHER" id="PTHR28072">
    <property type="entry name" value="CRUCIFORM CUTTING ENDONUCLEASE 1, MITOCHONDRIAL-RELATED"/>
    <property type="match status" value="1"/>
</dbReference>
<evidence type="ECO:0000259" key="1">
    <source>
        <dbReference type="Pfam" id="PF09159"/>
    </source>
</evidence>
<gene>
    <name evidence="2" type="ORF">MERGE_000002</name>
</gene>
<dbReference type="CDD" id="cd16963">
    <property type="entry name" value="CCE1"/>
    <property type="match status" value="1"/>
</dbReference>
<dbReference type="GO" id="GO:0000402">
    <property type="term" value="F:crossed form four-way junction DNA binding"/>
    <property type="evidence" value="ECO:0007669"/>
    <property type="project" value="TreeGrafter"/>
</dbReference>
<dbReference type="InterPro" id="IPR036397">
    <property type="entry name" value="RNaseH_sf"/>
</dbReference>
<dbReference type="InterPro" id="IPR039197">
    <property type="entry name" value="Mrs1/Cce1"/>
</dbReference>
<protein>
    <recommendedName>
        <fullName evidence="1">Mitochondrial resolvase Ydc2 catalytic domain-containing protein</fullName>
    </recommendedName>
</protein>
<sequence>MFSNKLVSELQQLTLPQLRIIAIKCGILNKGNKLELIQRILQEISKTRLINNNFTLHRILSIDVGIRNLAFSSIIVPSIIIKDSNLIYHKPFVVDGWDKLSIESKKIDNKIIKKAYNPEEFSFLAYQLAKSLLKEFKPQTILIERQRYSTRGKNTVQEWIIKINMFENMLHSIFRCFKEEMIWDDQEADILSIDPAKISSFWLKKNNILMKNFPINHNLSILIDSEDKKPNYQSKTSTLRSKKEKIEIINSWLKAGSIFDFKNTQITAEDFLLKKKDKDKLKIDDLADSLLQGISWIVWEQNKWILKQKLQHNKPFYDFF</sequence>
<dbReference type="GO" id="GO:0070336">
    <property type="term" value="F:flap-structured DNA binding"/>
    <property type="evidence" value="ECO:0007669"/>
    <property type="project" value="TreeGrafter"/>
</dbReference>
<accession>A0A899FZN8</accession>
<evidence type="ECO:0000313" key="2">
    <source>
        <dbReference type="EMBL" id="QSL65724.1"/>
    </source>
</evidence>
<dbReference type="PANTHER" id="PTHR28072:SF1">
    <property type="entry name" value="CRUCIFORM CUTTING ENDONUCLEASE 1, MITOCHONDRIAL-RELATED"/>
    <property type="match status" value="1"/>
</dbReference>
<dbReference type="Pfam" id="PF09159">
    <property type="entry name" value="Ydc2-catalyt"/>
    <property type="match status" value="1"/>
</dbReference>
<dbReference type="InterPro" id="IPR012337">
    <property type="entry name" value="RNaseH-like_sf"/>
</dbReference>
<dbReference type="Proteomes" id="UP000663699">
    <property type="component" value="Chromosome 8"/>
</dbReference>
<dbReference type="AlphaFoldDB" id="A0A899FZN8"/>
<keyword evidence="3" id="KW-1185">Reference proteome</keyword>
<feature type="domain" description="Mitochondrial resolvase Ydc2 catalytic" evidence="1">
    <location>
        <begin position="59"/>
        <end position="303"/>
    </location>
</feature>
<dbReference type="GO" id="GO:0004520">
    <property type="term" value="F:DNA endonuclease activity"/>
    <property type="evidence" value="ECO:0007669"/>
    <property type="project" value="TreeGrafter"/>
</dbReference>
<reference evidence="2" key="1">
    <citation type="submission" date="2020-06" db="EMBL/GenBank/DDBJ databases">
        <title>Genomes of multiple members of Pneumocystis genus reveal paths to human pathogen Pneumocystis jirovecii.</title>
        <authorList>
            <person name="Cisse O.H."/>
            <person name="Ma L."/>
            <person name="Dekker J."/>
            <person name="Khil P."/>
            <person name="Jo J."/>
            <person name="Brenchley J."/>
            <person name="Blair R."/>
            <person name="Pahar B."/>
            <person name="Chabe M."/>
            <person name="Van Rompay K.A."/>
            <person name="Keesler R."/>
            <person name="Sukura A."/>
            <person name="Hirsch V."/>
            <person name="Kutty G."/>
            <person name="Liu Y."/>
            <person name="Peng L."/>
            <person name="Chen J."/>
            <person name="Song J."/>
            <person name="Weissenbacher-Lang C."/>
            <person name="Xu J."/>
            <person name="Upham N.S."/>
            <person name="Stajich J.E."/>
            <person name="Cuomo C.A."/>
            <person name="Cushion M.T."/>
            <person name="Kovacs J.A."/>
        </authorList>
    </citation>
    <scope>NUCLEOTIDE SEQUENCE</scope>
    <source>
        <strain evidence="2">2A</strain>
    </source>
</reference>
<dbReference type="InterPro" id="IPR015242">
    <property type="entry name" value="Ydc2_cat"/>
</dbReference>
<proteinExistence type="predicted"/>
<dbReference type="SUPFAM" id="SSF53098">
    <property type="entry name" value="Ribonuclease H-like"/>
    <property type="match status" value="1"/>
</dbReference>
<dbReference type="OrthoDB" id="5552842at2759"/>
<organism evidence="2 3">
    <name type="scientific">Pneumocystis wakefieldiae</name>
    <dbReference type="NCBI Taxonomy" id="38082"/>
    <lineage>
        <taxon>Eukaryota</taxon>
        <taxon>Fungi</taxon>
        <taxon>Dikarya</taxon>
        <taxon>Ascomycota</taxon>
        <taxon>Taphrinomycotina</taxon>
        <taxon>Pneumocystomycetes</taxon>
        <taxon>Pneumocystaceae</taxon>
        <taxon>Pneumocystis</taxon>
    </lineage>
</organism>
<dbReference type="EMBL" id="CP054539">
    <property type="protein sequence ID" value="QSL65724.1"/>
    <property type="molecule type" value="Genomic_DNA"/>
</dbReference>
<dbReference type="Gene3D" id="3.30.420.10">
    <property type="entry name" value="Ribonuclease H-like superfamily/Ribonuclease H"/>
    <property type="match status" value="1"/>
</dbReference>